<keyword evidence="6" id="KW-0963">Cytoplasm</keyword>
<evidence type="ECO:0000256" key="4">
    <source>
        <dbReference type="ARBA" id="ARBA00004601"/>
    </source>
</evidence>
<dbReference type="EMBL" id="CAKOFQ010007092">
    <property type="protein sequence ID" value="CAH1990580.1"/>
    <property type="molecule type" value="Genomic_DNA"/>
</dbReference>
<comment type="caution">
    <text evidence="11">The sequence shown here is derived from an EMBL/GenBank/DDBJ whole genome shotgun (WGS) entry which is preliminary data.</text>
</comment>
<evidence type="ECO:0000256" key="6">
    <source>
        <dbReference type="ARBA" id="ARBA00022490"/>
    </source>
</evidence>
<name>A0A9P0PR41_ACAOB</name>
<keyword evidence="12" id="KW-1185">Reference proteome</keyword>
<dbReference type="PANTHER" id="PTHR21614:SF0">
    <property type="entry name" value="GEO08385P1"/>
    <property type="match status" value="1"/>
</dbReference>
<comment type="similarity">
    <text evidence="5">Belongs to the SCOC family.</text>
</comment>
<dbReference type="GO" id="GO:0000139">
    <property type="term" value="C:Golgi membrane"/>
    <property type="evidence" value="ECO:0007669"/>
    <property type="project" value="UniProtKB-SubCell"/>
</dbReference>
<evidence type="ECO:0000256" key="7">
    <source>
        <dbReference type="ARBA" id="ARBA00023034"/>
    </source>
</evidence>
<dbReference type="AlphaFoldDB" id="A0A9P0PR41"/>
<accession>A0A9P0PR41</accession>
<sequence length="105" mass="12332">MGGKGTERETVVVVNERKHNKLNNDILLKPASRFDHDSQIDKRGCWDERKEREMLVSQIVELQSTLRDLSHKVDNIKLENMKLRSDNEVLVHCIENLVYDFNMPQ</sequence>
<proteinExistence type="inferred from homology"/>
<evidence type="ECO:0000256" key="10">
    <source>
        <dbReference type="SAM" id="Coils"/>
    </source>
</evidence>
<evidence type="ECO:0000256" key="2">
    <source>
        <dbReference type="ARBA" id="ARBA00004255"/>
    </source>
</evidence>
<gene>
    <name evidence="11" type="ORF">ACAOBT_LOCUS19747</name>
</gene>
<evidence type="ECO:0000313" key="12">
    <source>
        <dbReference type="Proteomes" id="UP001152888"/>
    </source>
</evidence>
<dbReference type="InterPro" id="IPR019357">
    <property type="entry name" value="SCOC"/>
</dbReference>
<dbReference type="Proteomes" id="UP001152888">
    <property type="component" value="Unassembled WGS sequence"/>
</dbReference>
<keyword evidence="9" id="KW-0472">Membrane</keyword>
<dbReference type="PANTHER" id="PTHR21614">
    <property type="entry name" value="SHORT COILED COIL PROTEIN"/>
    <property type="match status" value="1"/>
</dbReference>
<evidence type="ECO:0000256" key="9">
    <source>
        <dbReference type="ARBA" id="ARBA00023136"/>
    </source>
</evidence>
<evidence type="ECO:0000313" key="11">
    <source>
        <dbReference type="EMBL" id="CAH1990580.1"/>
    </source>
</evidence>
<dbReference type="GO" id="GO:0005829">
    <property type="term" value="C:cytosol"/>
    <property type="evidence" value="ECO:0007669"/>
    <property type="project" value="UniProtKB-SubCell"/>
</dbReference>
<keyword evidence="8 10" id="KW-0175">Coiled coil</keyword>
<comment type="subcellular location">
    <subcellularLocation>
        <location evidence="3">Cytoplasm</location>
        <location evidence="3">Cytosol</location>
    </subcellularLocation>
    <subcellularLocation>
        <location evidence="2">Golgi apparatus membrane</location>
        <topology evidence="2">Peripheral membrane protein</topology>
        <orientation evidence="2">Cytoplasmic side</orientation>
    </subcellularLocation>
    <subcellularLocation>
        <location evidence="4">Golgi apparatus</location>
        <location evidence="4">trans-Golgi network</location>
    </subcellularLocation>
</comment>
<comment type="function">
    <text evidence="1">Positive regulator of amino acid starvation-induced autophagy.</text>
</comment>
<evidence type="ECO:0000256" key="1">
    <source>
        <dbReference type="ARBA" id="ARBA00002743"/>
    </source>
</evidence>
<dbReference type="OrthoDB" id="2163284at2759"/>
<dbReference type="Gene3D" id="1.20.5.170">
    <property type="match status" value="1"/>
</dbReference>
<evidence type="ECO:0000256" key="5">
    <source>
        <dbReference type="ARBA" id="ARBA00010880"/>
    </source>
</evidence>
<feature type="coiled-coil region" evidence="10">
    <location>
        <begin position="59"/>
        <end position="86"/>
    </location>
</feature>
<dbReference type="GO" id="GO:0005802">
    <property type="term" value="C:trans-Golgi network"/>
    <property type="evidence" value="ECO:0007669"/>
    <property type="project" value="TreeGrafter"/>
</dbReference>
<dbReference type="Pfam" id="PF10224">
    <property type="entry name" value="DUF2205"/>
    <property type="match status" value="1"/>
</dbReference>
<evidence type="ECO:0000256" key="8">
    <source>
        <dbReference type="ARBA" id="ARBA00023054"/>
    </source>
</evidence>
<reference evidence="11" key="1">
    <citation type="submission" date="2022-03" db="EMBL/GenBank/DDBJ databases">
        <authorList>
            <person name="Sayadi A."/>
        </authorList>
    </citation>
    <scope>NUCLEOTIDE SEQUENCE</scope>
</reference>
<protein>
    <submittedName>
        <fullName evidence="11">Uncharacterized protein</fullName>
    </submittedName>
</protein>
<organism evidence="11 12">
    <name type="scientific">Acanthoscelides obtectus</name>
    <name type="common">Bean weevil</name>
    <name type="synonym">Bruchus obtectus</name>
    <dbReference type="NCBI Taxonomy" id="200917"/>
    <lineage>
        <taxon>Eukaryota</taxon>
        <taxon>Metazoa</taxon>
        <taxon>Ecdysozoa</taxon>
        <taxon>Arthropoda</taxon>
        <taxon>Hexapoda</taxon>
        <taxon>Insecta</taxon>
        <taxon>Pterygota</taxon>
        <taxon>Neoptera</taxon>
        <taxon>Endopterygota</taxon>
        <taxon>Coleoptera</taxon>
        <taxon>Polyphaga</taxon>
        <taxon>Cucujiformia</taxon>
        <taxon>Chrysomeloidea</taxon>
        <taxon>Chrysomelidae</taxon>
        <taxon>Bruchinae</taxon>
        <taxon>Bruchini</taxon>
        <taxon>Acanthoscelides</taxon>
    </lineage>
</organism>
<evidence type="ECO:0000256" key="3">
    <source>
        <dbReference type="ARBA" id="ARBA00004514"/>
    </source>
</evidence>
<keyword evidence="7" id="KW-0333">Golgi apparatus</keyword>